<protein>
    <recommendedName>
        <fullName evidence="1">Nudix hydrolase domain-containing protein</fullName>
    </recommendedName>
</protein>
<dbReference type="InterPro" id="IPR015797">
    <property type="entry name" value="NUDIX_hydrolase-like_dom_sf"/>
</dbReference>
<dbReference type="RefSeq" id="WP_086347472.1">
    <property type="nucleotide sequence ID" value="NZ_CP147247.1"/>
</dbReference>
<organism evidence="2">
    <name type="scientific">Candidatus Enterococcus clewellii</name>
    <dbReference type="NCBI Taxonomy" id="1834193"/>
    <lineage>
        <taxon>Bacteria</taxon>
        <taxon>Bacillati</taxon>
        <taxon>Bacillota</taxon>
        <taxon>Bacilli</taxon>
        <taxon>Lactobacillales</taxon>
        <taxon>Enterococcaceae</taxon>
        <taxon>Enterococcus</taxon>
    </lineage>
</organism>
<evidence type="ECO:0000313" key="2">
    <source>
        <dbReference type="EMBL" id="OTP18487.1"/>
    </source>
</evidence>
<reference evidence="3" key="2">
    <citation type="submission" date="2017-05" db="EMBL/GenBank/DDBJ databases">
        <authorList>
            <consortium name="The Broad Institute Genomics Platform"/>
            <consortium name="The Broad Institute Genomic Center for Infectious Diseases"/>
            <person name="Earl A."/>
            <person name="Manson A."/>
            <person name="Schwartman J."/>
            <person name="Gilmore M."/>
            <person name="Abouelleil A."/>
            <person name="Cao P."/>
            <person name="Chapman S."/>
            <person name="Cusick C."/>
            <person name="Shea T."/>
            <person name="Young S."/>
            <person name="Neafsey D."/>
            <person name="Nusbaum C."/>
            <person name="Birren B."/>
        </authorList>
    </citation>
    <scope>NUCLEOTIDE SEQUENCE</scope>
    <source>
        <strain evidence="3">9E7_DIV0242</strain>
    </source>
</reference>
<feature type="domain" description="Nudix hydrolase" evidence="1">
    <location>
        <begin position="30"/>
        <end position="175"/>
    </location>
</feature>
<dbReference type="EMBL" id="CP147247">
    <property type="protein sequence ID" value="WYJ88534.1"/>
    <property type="molecule type" value="Genomic_DNA"/>
</dbReference>
<dbReference type="InterPro" id="IPR000086">
    <property type="entry name" value="NUDIX_hydrolase_dom"/>
</dbReference>
<dbReference type="AlphaFoldDB" id="A0A242KBP8"/>
<accession>A0A242KBP8</accession>
<gene>
    <name evidence="3" type="ORF">A5888_000253</name>
    <name evidence="2" type="ORF">A5888_000301</name>
</gene>
<dbReference type="CDD" id="cd04692">
    <property type="entry name" value="NUDIX_Hydrolase"/>
    <property type="match status" value="1"/>
</dbReference>
<evidence type="ECO:0000259" key="1">
    <source>
        <dbReference type="PROSITE" id="PS51462"/>
    </source>
</evidence>
<sequence>MAETERLRIFNENYEPVGTASRNEVHREGLWHETFHCWFYTVDQEELTIYFQKRSLDKKDFPGMLDISAAGHLLEDEEVLDGFREVKEELGIDVSAVDAESLGVFIVEIHLDGFIDHEFTNVFLVKKQLNEGDFFLQEEEVEGIFPVKLTQLKEIFYGTVETVTLDGVCQSKNRQFFDRQTFRKSDFCANAYTYYDRLIHSFEKILENERKTLD</sequence>
<dbReference type="PANTHER" id="PTHR10885:SF0">
    <property type="entry name" value="ISOPENTENYL-DIPHOSPHATE DELTA-ISOMERASE"/>
    <property type="match status" value="1"/>
</dbReference>
<evidence type="ECO:0000313" key="3">
    <source>
        <dbReference type="EMBL" id="WYJ88534.1"/>
    </source>
</evidence>
<dbReference type="OrthoDB" id="9780586at2"/>
<dbReference type="Gene3D" id="3.90.79.10">
    <property type="entry name" value="Nucleoside Triphosphate Pyrophosphohydrolase"/>
    <property type="match status" value="1"/>
</dbReference>
<dbReference type="GO" id="GO:0003824">
    <property type="term" value="F:catalytic activity"/>
    <property type="evidence" value="ECO:0007669"/>
    <property type="project" value="UniProtKB-ARBA"/>
</dbReference>
<dbReference type="Proteomes" id="UP000195141">
    <property type="component" value="Chromosome"/>
</dbReference>
<evidence type="ECO:0000313" key="4">
    <source>
        <dbReference type="Proteomes" id="UP000195141"/>
    </source>
</evidence>
<proteinExistence type="predicted"/>
<dbReference type="PROSITE" id="PS51462">
    <property type="entry name" value="NUDIX"/>
    <property type="match status" value="1"/>
</dbReference>
<dbReference type="PANTHER" id="PTHR10885">
    <property type="entry name" value="ISOPENTENYL-DIPHOSPHATE DELTA-ISOMERASE"/>
    <property type="match status" value="1"/>
</dbReference>
<dbReference type="Pfam" id="PF00293">
    <property type="entry name" value="NUDIX"/>
    <property type="match status" value="1"/>
</dbReference>
<reference evidence="3" key="3">
    <citation type="submission" date="2024-03" db="EMBL/GenBank/DDBJ databases">
        <title>The Genome Sequence of Enterococcus sp. DIV0242b.</title>
        <authorList>
            <consortium name="The Broad Institute Genomics Platform"/>
            <consortium name="The Broad Institute Microbial Omics Core"/>
            <consortium name="The Broad Institute Genomic Center for Infectious Diseases"/>
            <person name="Earl A."/>
            <person name="Manson A."/>
            <person name="Gilmore M."/>
            <person name="Schwartman J."/>
            <person name="Shea T."/>
            <person name="Abouelleil A."/>
            <person name="Cao P."/>
            <person name="Chapman S."/>
            <person name="Cusick C."/>
            <person name="Young S."/>
            <person name="Neafsey D."/>
            <person name="Nusbaum C."/>
            <person name="Birren B."/>
        </authorList>
    </citation>
    <scope>NUCLEOTIDE SEQUENCE</scope>
    <source>
        <strain evidence="3">9E7_DIV0242</strain>
    </source>
</reference>
<keyword evidence="4" id="KW-1185">Reference proteome</keyword>
<dbReference type="SUPFAM" id="SSF55811">
    <property type="entry name" value="Nudix"/>
    <property type="match status" value="1"/>
</dbReference>
<name>A0A242KBP8_9ENTE</name>
<dbReference type="EMBL" id="NGMM01000001">
    <property type="protein sequence ID" value="OTP18487.1"/>
    <property type="molecule type" value="Genomic_DNA"/>
</dbReference>
<reference evidence="2" key="1">
    <citation type="submission" date="2017-05" db="EMBL/GenBank/DDBJ databases">
        <title>The Genome Sequence of Enterococcus sp. 9E7_DIV0242.</title>
        <authorList>
            <consortium name="The Broad Institute Genomics Platform"/>
            <consortium name="The Broad Institute Genomic Center for Infectious Diseases"/>
            <person name="Earl A."/>
            <person name="Manson A."/>
            <person name="Schwartman J."/>
            <person name="Gilmore M."/>
            <person name="Abouelleil A."/>
            <person name="Cao P."/>
            <person name="Chapman S."/>
            <person name="Cusick C."/>
            <person name="Shea T."/>
            <person name="Young S."/>
            <person name="Neafsey D."/>
            <person name="Nusbaum C."/>
            <person name="Birren B."/>
        </authorList>
    </citation>
    <scope>NUCLEOTIDE SEQUENCE [LARGE SCALE GENOMIC DNA]</scope>
    <source>
        <strain evidence="2">9E7_DIV0242</strain>
    </source>
</reference>